<evidence type="ECO:0000256" key="10">
    <source>
        <dbReference type="ARBA" id="ARBA00022989"/>
    </source>
</evidence>
<dbReference type="FunFam" id="3.30.565.10:FF:000006">
    <property type="entry name" value="Sensor histidine kinase WalK"/>
    <property type="match status" value="1"/>
</dbReference>
<dbReference type="CDD" id="cd00130">
    <property type="entry name" value="PAS"/>
    <property type="match status" value="1"/>
</dbReference>
<dbReference type="GO" id="GO:0000155">
    <property type="term" value="F:phosphorelay sensor kinase activity"/>
    <property type="evidence" value="ECO:0007669"/>
    <property type="project" value="InterPro"/>
</dbReference>
<evidence type="ECO:0000259" key="13">
    <source>
        <dbReference type="PROSITE" id="PS50109"/>
    </source>
</evidence>
<dbReference type="InterPro" id="IPR001610">
    <property type="entry name" value="PAC"/>
</dbReference>
<dbReference type="PROSITE" id="PS50109">
    <property type="entry name" value="HIS_KIN"/>
    <property type="match status" value="1"/>
</dbReference>
<gene>
    <name evidence="15" type="ORF">LY11_01783</name>
</gene>
<dbReference type="EMBL" id="QLLR01000005">
    <property type="protein sequence ID" value="RAJ33093.1"/>
    <property type="molecule type" value="Genomic_DNA"/>
</dbReference>
<keyword evidence="5" id="KW-0808">Transferase</keyword>
<keyword evidence="4" id="KW-0597">Phosphoprotein</keyword>
<dbReference type="Gene3D" id="3.30.565.10">
    <property type="entry name" value="Histidine kinase-like ATPase, C-terminal domain"/>
    <property type="match status" value="1"/>
</dbReference>
<dbReference type="Gene3D" id="3.30.450.20">
    <property type="entry name" value="PAS domain"/>
    <property type="match status" value="1"/>
</dbReference>
<dbReference type="CDD" id="cd00075">
    <property type="entry name" value="HATPase"/>
    <property type="match status" value="1"/>
</dbReference>
<dbReference type="GO" id="GO:0007234">
    <property type="term" value="P:osmosensory signaling via phosphorelay pathway"/>
    <property type="evidence" value="ECO:0007669"/>
    <property type="project" value="TreeGrafter"/>
</dbReference>
<dbReference type="SMART" id="SM00086">
    <property type="entry name" value="PAC"/>
    <property type="match status" value="1"/>
</dbReference>
<dbReference type="PRINTS" id="PR00344">
    <property type="entry name" value="BCTRLSENSOR"/>
</dbReference>
<dbReference type="SUPFAM" id="SSF47384">
    <property type="entry name" value="Homodimeric domain of signal transducing histidine kinase"/>
    <property type="match status" value="1"/>
</dbReference>
<dbReference type="GO" id="GO:0005524">
    <property type="term" value="F:ATP binding"/>
    <property type="evidence" value="ECO:0007669"/>
    <property type="project" value="UniProtKB-KW"/>
</dbReference>
<dbReference type="InterPro" id="IPR036890">
    <property type="entry name" value="HATPase_C_sf"/>
</dbReference>
<comment type="subcellular location">
    <subcellularLocation>
        <location evidence="2">Membrane</location>
        <topology evidence="2">Multi-pass membrane protein</topology>
    </subcellularLocation>
</comment>
<feature type="domain" description="PAC" evidence="14">
    <location>
        <begin position="37"/>
        <end position="89"/>
    </location>
</feature>
<evidence type="ECO:0000256" key="5">
    <source>
        <dbReference type="ARBA" id="ARBA00022679"/>
    </source>
</evidence>
<dbReference type="PANTHER" id="PTHR42878:SF7">
    <property type="entry name" value="SENSOR HISTIDINE KINASE GLRK"/>
    <property type="match status" value="1"/>
</dbReference>
<evidence type="ECO:0000256" key="1">
    <source>
        <dbReference type="ARBA" id="ARBA00000085"/>
    </source>
</evidence>
<feature type="domain" description="Histidine kinase" evidence="13">
    <location>
        <begin position="93"/>
        <end position="314"/>
    </location>
</feature>
<name>A0A327T080_9SPHI</name>
<keyword evidence="6" id="KW-0812">Transmembrane</keyword>
<evidence type="ECO:0000256" key="8">
    <source>
        <dbReference type="ARBA" id="ARBA00022777"/>
    </source>
</evidence>
<keyword evidence="11" id="KW-0902">Two-component regulatory system</keyword>
<dbReference type="AlphaFoldDB" id="A0A327T080"/>
<evidence type="ECO:0000256" key="11">
    <source>
        <dbReference type="ARBA" id="ARBA00023012"/>
    </source>
</evidence>
<dbReference type="Proteomes" id="UP000249754">
    <property type="component" value="Unassembled WGS sequence"/>
</dbReference>
<dbReference type="PANTHER" id="PTHR42878">
    <property type="entry name" value="TWO-COMPONENT HISTIDINE KINASE"/>
    <property type="match status" value="1"/>
</dbReference>
<evidence type="ECO:0000256" key="9">
    <source>
        <dbReference type="ARBA" id="ARBA00022840"/>
    </source>
</evidence>
<dbReference type="InterPro" id="IPR003661">
    <property type="entry name" value="HisK_dim/P_dom"/>
</dbReference>
<dbReference type="NCBIfam" id="TIGR00229">
    <property type="entry name" value="sensory_box"/>
    <property type="match status" value="1"/>
</dbReference>
<reference evidence="15 16" key="1">
    <citation type="submission" date="2018-06" db="EMBL/GenBank/DDBJ databases">
        <title>Genomic Encyclopedia of Archaeal and Bacterial Type Strains, Phase II (KMG-II): from individual species to whole genera.</title>
        <authorList>
            <person name="Goeker M."/>
        </authorList>
    </citation>
    <scope>NUCLEOTIDE SEQUENCE [LARGE SCALE GENOMIC DNA]</scope>
    <source>
        <strain evidence="15 16">DSM 14825</strain>
    </source>
</reference>
<dbReference type="OrthoDB" id="9813151at2"/>
<keyword evidence="7" id="KW-0547">Nucleotide-binding</keyword>
<dbReference type="InterPro" id="IPR036097">
    <property type="entry name" value="HisK_dim/P_sf"/>
</dbReference>
<evidence type="ECO:0000256" key="6">
    <source>
        <dbReference type="ARBA" id="ARBA00022692"/>
    </source>
</evidence>
<keyword evidence="9" id="KW-0067">ATP-binding</keyword>
<dbReference type="GO" id="GO:0000156">
    <property type="term" value="F:phosphorelay response regulator activity"/>
    <property type="evidence" value="ECO:0007669"/>
    <property type="project" value="TreeGrafter"/>
</dbReference>
<dbReference type="PROSITE" id="PS50113">
    <property type="entry name" value="PAC"/>
    <property type="match status" value="1"/>
</dbReference>
<dbReference type="SMART" id="SM00387">
    <property type="entry name" value="HATPase_c"/>
    <property type="match status" value="1"/>
</dbReference>
<comment type="caution">
    <text evidence="15">The sequence shown here is derived from an EMBL/GenBank/DDBJ whole genome shotgun (WGS) entry which is preliminary data.</text>
</comment>
<accession>A0A327T080</accession>
<dbReference type="InterPro" id="IPR003594">
    <property type="entry name" value="HATPase_dom"/>
</dbReference>
<dbReference type="Pfam" id="PF02518">
    <property type="entry name" value="HATPase_c"/>
    <property type="match status" value="1"/>
</dbReference>
<comment type="catalytic activity">
    <reaction evidence="1">
        <text>ATP + protein L-histidine = ADP + protein N-phospho-L-histidine.</text>
        <dbReference type="EC" id="2.7.13.3"/>
    </reaction>
</comment>
<protein>
    <recommendedName>
        <fullName evidence="3">histidine kinase</fullName>
        <ecNumber evidence="3">2.7.13.3</ecNumber>
    </recommendedName>
</protein>
<dbReference type="InterPro" id="IPR000700">
    <property type="entry name" value="PAS-assoc_C"/>
</dbReference>
<keyword evidence="8" id="KW-0418">Kinase</keyword>
<dbReference type="SUPFAM" id="SSF55785">
    <property type="entry name" value="PYP-like sensor domain (PAS domain)"/>
    <property type="match status" value="1"/>
</dbReference>
<dbReference type="FunFam" id="1.10.287.130:FF:000001">
    <property type="entry name" value="Two-component sensor histidine kinase"/>
    <property type="match status" value="1"/>
</dbReference>
<dbReference type="Pfam" id="PF08447">
    <property type="entry name" value="PAS_3"/>
    <property type="match status" value="1"/>
</dbReference>
<dbReference type="SUPFAM" id="SSF55874">
    <property type="entry name" value="ATPase domain of HSP90 chaperone/DNA topoisomerase II/histidine kinase"/>
    <property type="match status" value="1"/>
</dbReference>
<evidence type="ECO:0000313" key="15">
    <source>
        <dbReference type="EMBL" id="RAJ33093.1"/>
    </source>
</evidence>
<dbReference type="InterPro" id="IPR035965">
    <property type="entry name" value="PAS-like_dom_sf"/>
</dbReference>
<dbReference type="Gene3D" id="1.10.287.130">
    <property type="match status" value="1"/>
</dbReference>
<dbReference type="GO" id="GO:0030295">
    <property type="term" value="F:protein kinase activator activity"/>
    <property type="evidence" value="ECO:0007669"/>
    <property type="project" value="TreeGrafter"/>
</dbReference>
<evidence type="ECO:0000259" key="14">
    <source>
        <dbReference type="PROSITE" id="PS50113"/>
    </source>
</evidence>
<dbReference type="InterPro" id="IPR004358">
    <property type="entry name" value="Sig_transdc_His_kin-like_C"/>
</dbReference>
<dbReference type="EC" id="2.7.13.3" evidence="3"/>
<keyword evidence="12" id="KW-0472">Membrane</keyword>
<dbReference type="InterPro" id="IPR005467">
    <property type="entry name" value="His_kinase_dom"/>
</dbReference>
<dbReference type="InterPro" id="IPR000014">
    <property type="entry name" value="PAS"/>
</dbReference>
<dbReference type="InterPro" id="IPR050351">
    <property type="entry name" value="BphY/WalK/GraS-like"/>
</dbReference>
<evidence type="ECO:0000256" key="3">
    <source>
        <dbReference type="ARBA" id="ARBA00012438"/>
    </source>
</evidence>
<evidence type="ECO:0000256" key="12">
    <source>
        <dbReference type="ARBA" id="ARBA00023136"/>
    </source>
</evidence>
<dbReference type="InterPro" id="IPR013655">
    <property type="entry name" value="PAS_fold_3"/>
</dbReference>
<keyword evidence="10" id="KW-1133">Transmembrane helix</keyword>
<dbReference type="GO" id="GO:0016020">
    <property type="term" value="C:membrane"/>
    <property type="evidence" value="ECO:0007669"/>
    <property type="project" value="UniProtKB-SubCell"/>
</dbReference>
<sequence length="323" mass="36935">MSFEDLRDFGYHHMMHPEEIPEFLEGLKISAATGIPFEMEMRFRNIHGKYIWHLNIASPILDEQGQIRMWVGSTTDIQKLKEEEQRKGDFVSMLSHELKTPVTSIKGYVQLLLKLADKEEEELPPGKLKSSLFRIDKLVLQLTNLIYDMLDLTRIEADQVKIKLEPLDLNELITEVTDDLRFINPKHQINIDYQFHGVVNADSNKISQVLINFISNAIKYAPKSDVVDIRVFEAEAGMAAVSVRDYGIGIDEKEHHKVFERFYRVEEQSNKIFSGFGIGLFLAQSIISRHHGKITIDSEIGKGSVFTFTLPIVNSSVSKEEGN</sequence>
<evidence type="ECO:0000256" key="4">
    <source>
        <dbReference type="ARBA" id="ARBA00022553"/>
    </source>
</evidence>
<dbReference type="CDD" id="cd00082">
    <property type="entry name" value="HisKA"/>
    <property type="match status" value="1"/>
</dbReference>
<evidence type="ECO:0000313" key="16">
    <source>
        <dbReference type="Proteomes" id="UP000249754"/>
    </source>
</evidence>
<dbReference type="Pfam" id="PF00512">
    <property type="entry name" value="HisKA"/>
    <property type="match status" value="1"/>
</dbReference>
<dbReference type="SMART" id="SM00388">
    <property type="entry name" value="HisKA"/>
    <property type="match status" value="1"/>
</dbReference>
<evidence type="ECO:0000256" key="7">
    <source>
        <dbReference type="ARBA" id="ARBA00022741"/>
    </source>
</evidence>
<proteinExistence type="predicted"/>
<evidence type="ECO:0000256" key="2">
    <source>
        <dbReference type="ARBA" id="ARBA00004141"/>
    </source>
</evidence>
<organism evidence="15 16">
    <name type="scientific">Pedobacter cryoconitis</name>
    <dbReference type="NCBI Taxonomy" id="188932"/>
    <lineage>
        <taxon>Bacteria</taxon>
        <taxon>Pseudomonadati</taxon>
        <taxon>Bacteroidota</taxon>
        <taxon>Sphingobacteriia</taxon>
        <taxon>Sphingobacteriales</taxon>
        <taxon>Sphingobacteriaceae</taxon>
        <taxon>Pedobacter</taxon>
    </lineage>
</organism>